<keyword evidence="17" id="KW-1185">Reference proteome</keyword>
<evidence type="ECO:0000256" key="8">
    <source>
        <dbReference type="ARBA" id="ARBA00022989"/>
    </source>
</evidence>
<dbReference type="GO" id="GO:0006629">
    <property type="term" value="P:lipid metabolic process"/>
    <property type="evidence" value="ECO:0007669"/>
    <property type="project" value="UniProtKB-KW"/>
</dbReference>
<evidence type="ECO:0000256" key="9">
    <source>
        <dbReference type="ARBA" id="ARBA00023098"/>
    </source>
</evidence>
<evidence type="ECO:0000313" key="17">
    <source>
        <dbReference type="Proteomes" id="UP000182152"/>
    </source>
</evidence>
<dbReference type="GO" id="GO:0050071">
    <property type="term" value="F:phosphatidylglycerol lysyltransferase activity"/>
    <property type="evidence" value="ECO:0007669"/>
    <property type="project" value="UniProtKB-EC"/>
</dbReference>
<comment type="subcellular location">
    <subcellularLocation>
        <location evidence="1 14">Cell membrane</location>
        <topology evidence="1 14">Multi-pass membrane protein</topology>
    </subcellularLocation>
</comment>
<feature type="transmembrane region" description="Helical" evidence="14">
    <location>
        <begin position="218"/>
        <end position="242"/>
    </location>
</feature>
<evidence type="ECO:0000259" key="15">
    <source>
        <dbReference type="Pfam" id="PF09924"/>
    </source>
</evidence>
<protein>
    <recommendedName>
        <fullName evidence="4 14">Phosphatidylglycerol lysyltransferase</fullName>
        <ecNumber evidence="3 14">2.3.2.3</ecNumber>
    </recommendedName>
    <alternativeName>
        <fullName evidence="12 14">Lysylphosphatidylglycerol synthase</fullName>
    </alternativeName>
</protein>
<feature type="transmembrane region" description="Helical" evidence="14">
    <location>
        <begin position="34"/>
        <end position="55"/>
    </location>
</feature>
<feature type="transmembrane region" description="Helical" evidence="14">
    <location>
        <begin position="287"/>
        <end position="307"/>
    </location>
</feature>
<evidence type="ECO:0000256" key="7">
    <source>
        <dbReference type="ARBA" id="ARBA00022692"/>
    </source>
</evidence>
<dbReference type="GO" id="GO:0005886">
    <property type="term" value="C:plasma membrane"/>
    <property type="evidence" value="ECO:0007669"/>
    <property type="project" value="UniProtKB-SubCell"/>
</dbReference>
<dbReference type="EMBL" id="JXLB01000001">
    <property type="protein sequence ID" value="OJG83832.1"/>
    <property type="molecule type" value="Genomic_DNA"/>
</dbReference>
<dbReference type="Pfam" id="PF09924">
    <property type="entry name" value="LPG_synthase_C"/>
    <property type="match status" value="1"/>
</dbReference>
<dbReference type="PANTHER" id="PTHR34697:SF2">
    <property type="entry name" value="PHOSPHATIDYLGLYCEROL LYSYLTRANSFERASE"/>
    <property type="match status" value="1"/>
</dbReference>
<feature type="transmembrane region" description="Helical" evidence="14">
    <location>
        <begin position="426"/>
        <end position="446"/>
    </location>
</feature>
<evidence type="ECO:0000256" key="11">
    <source>
        <dbReference type="ARBA" id="ARBA00023251"/>
    </source>
</evidence>
<dbReference type="InterPro" id="IPR022791">
    <property type="entry name" value="L-PG_synthase/AglD"/>
</dbReference>
<feature type="transmembrane region" description="Helical" evidence="14">
    <location>
        <begin position="370"/>
        <end position="388"/>
    </location>
</feature>
<dbReference type="STRING" id="150033.RV14_GL000009"/>
<evidence type="ECO:0000256" key="10">
    <source>
        <dbReference type="ARBA" id="ARBA00023136"/>
    </source>
</evidence>
<evidence type="ECO:0000256" key="1">
    <source>
        <dbReference type="ARBA" id="ARBA00004651"/>
    </source>
</evidence>
<evidence type="ECO:0000256" key="12">
    <source>
        <dbReference type="ARBA" id="ARBA00031899"/>
    </source>
</evidence>
<keyword evidence="11 14" id="KW-0046">Antibiotic resistance</keyword>
<accession>A0A1L8WSQ9</accession>
<feature type="transmembrane region" description="Helical" evidence="14">
    <location>
        <begin position="313"/>
        <end position="334"/>
    </location>
</feature>
<evidence type="ECO:0000256" key="14">
    <source>
        <dbReference type="RuleBase" id="RU363042"/>
    </source>
</evidence>
<dbReference type="AlphaFoldDB" id="A0A1L8WSQ9"/>
<feature type="transmembrane region" description="Helical" evidence="14">
    <location>
        <begin position="400"/>
        <end position="420"/>
    </location>
</feature>
<dbReference type="Pfam" id="PF03706">
    <property type="entry name" value="LPG_synthase_TM"/>
    <property type="match status" value="1"/>
</dbReference>
<dbReference type="InterPro" id="IPR016181">
    <property type="entry name" value="Acyl_CoA_acyltransferase"/>
</dbReference>
<dbReference type="InterPro" id="IPR024320">
    <property type="entry name" value="LPG_synthase_C"/>
</dbReference>
<gene>
    <name evidence="14" type="primary">mprF</name>
    <name evidence="16" type="ORF">RV14_GL000009</name>
</gene>
<feature type="transmembrane region" description="Helical" evidence="14">
    <location>
        <begin position="75"/>
        <end position="99"/>
    </location>
</feature>
<dbReference type="GO" id="GO:0055091">
    <property type="term" value="P:phospholipid homeostasis"/>
    <property type="evidence" value="ECO:0007669"/>
    <property type="project" value="TreeGrafter"/>
</dbReference>
<evidence type="ECO:0000256" key="2">
    <source>
        <dbReference type="ARBA" id="ARBA00008627"/>
    </source>
</evidence>
<comment type="caution">
    <text evidence="16">The sequence shown here is derived from an EMBL/GenBank/DDBJ whole genome shotgun (WGS) entry which is preliminary data.</text>
</comment>
<dbReference type="Proteomes" id="UP000182152">
    <property type="component" value="Unassembled WGS sequence"/>
</dbReference>
<comment type="function">
    <text evidence="14">Catalyzes the transfer of a lysyl group from L-lysyl-tRNA(Lys) to membrane-bound phosphatidylglycerol (PG), which produces lysylphosphatidylglycerol (LPG), a major component of the bacterial membrane with a positive net charge. LPG synthesis contributes to bacterial virulence as it is involved in the resistance mechanism against cationic antimicrobial peptides (CAMP) produces by the host's immune system (defensins, cathelicidins) and by the competing microorganisms.</text>
</comment>
<comment type="similarity">
    <text evidence="2 14">Belongs to the LPG synthase family.</text>
</comment>
<evidence type="ECO:0000256" key="5">
    <source>
        <dbReference type="ARBA" id="ARBA00022475"/>
    </source>
</evidence>
<feature type="domain" description="Phosphatidylglycerol lysyltransferase C-terminal" evidence="15">
    <location>
        <begin position="470"/>
        <end position="758"/>
    </location>
</feature>
<feature type="transmembrane region" description="Helical" evidence="14">
    <location>
        <begin position="6"/>
        <end position="22"/>
    </location>
</feature>
<feature type="transmembrane region" description="Helical" evidence="14">
    <location>
        <begin position="143"/>
        <end position="167"/>
    </location>
</feature>
<dbReference type="InterPro" id="IPR051211">
    <property type="entry name" value="PG_lysyltransferase"/>
</dbReference>
<keyword evidence="9 14" id="KW-0443">Lipid metabolism</keyword>
<sequence length="778" mass="88424">MTGALGIFILCCYDLVLIKPFKKIKIPKLKLLKISWIANSFNAVLGFGGIFGATVRYNFYKKYTKPAELSQLKKAISLLLVSTISGVGMLSIMVLLKVFPESNLLKENVPIKVGLIVSSCLFPLYIGYISFKPPIPSSRWLGAKFTIVSTIDYLTSGIVMYVAFRFLNLPVSFVDMESIFIIATIAGIISMVPGGFGAFDVIFLLGVTKELGIAKEGVLMALVLYRLAYYFIPLLIGLLLSVSEIQGLVSQKINNNQLTILSKELTTVVFSITQEQMKKIGRTLSTILFSCCSLAFLVDSCILFLEYAYMNDLFILFISPFYVCISVLLCTDIIGIYKGAKETYKVSCIKVLLLTLCQIYLLFIEQSLTAILLTVVMIINLLFLKKWLEVEVITQSILEKVLWVGAIFYVLKHLVEISALLSKQQFLLLGGSTLILLFLSGIWSFFHRKNLRKKMIVGLKPLKKEEYQSFLEQKGGNHLAHLGFLKENQVAVSNDVAIIFQESEHTLFILGDPLGDQEAVFPFLKNLLVQANCIGKRVIFYQASTRYLNFYNDLNYHFFKLGEEAVLDLDDFSLSGKKKRGFRATLNQMEKLGCTFHVIKPPYSSLLLSELKEVSDQWLDAKKEMTFSVGKFDKDYLNSASVGIIRDKEEKIVGFVSIMPTYTKETISVDLIRWRTDEDLAMMDALYLQIILWAKAQGYHKFNLGMAPFSSSYKNTSNLENTFTYSIYSNTQYLYSFKGLRKYKEKYKPKWSPKYIVYDNKTWVIKNLYDSYKLIHSK</sequence>
<comment type="catalytic activity">
    <reaction evidence="13 14">
        <text>L-lysyl-tRNA(Lys) + a 1,2-diacyl-sn-glycero-3-phospho-(1'-sn-glycerol) = a 1,2-diacyl-sn-glycero-3-phospho-1'-(3'-O-L-lysyl)-sn-glycerol + tRNA(Lys)</text>
        <dbReference type="Rhea" id="RHEA:10668"/>
        <dbReference type="Rhea" id="RHEA-COMP:9696"/>
        <dbReference type="Rhea" id="RHEA-COMP:9697"/>
        <dbReference type="ChEBI" id="CHEBI:64716"/>
        <dbReference type="ChEBI" id="CHEBI:75792"/>
        <dbReference type="ChEBI" id="CHEBI:78442"/>
        <dbReference type="ChEBI" id="CHEBI:78529"/>
        <dbReference type="EC" id="2.3.2.3"/>
    </reaction>
</comment>
<keyword evidence="10 14" id="KW-0472">Membrane</keyword>
<proteinExistence type="inferred from homology"/>
<dbReference type="SUPFAM" id="SSF55729">
    <property type="entry name" value="Acyl-CoA N-acyltransferases (Nat)"/>
    <property type="match status" value="1"/>
</dbReference>
<evidence type="ECO:0000256" key="4">
    <source>
        <dbReference type="ARBA" id="ARBA00021546"/>
    </source>
</evidence>
<organism evidence="16 17">
    <name type="scientific">Enterococcus ratti</name>
    <dbReference type="NCBI Taxonomy" id="150033"/>
    <lineage>
        <taxon>Bacteria</taxon>
        <taxon>Bacillati</taxon>
        <taxon>Bacillota</taxon>
        <taxon>Bacilli</taxon>
        <taxon>Lactobacillales</taxon>
        <taxon>Enterococcaceae</taxon>
        <taxon>Enterococcus</taxon>
    </lineage>
</organism>
<evidence type="ECO:0000256" key="3">
    <source>
        <dbReference type="ARBA" id="ARBA00012014"/>
    </source>
</evidence>
<keyword evidence="7 14" id="KW-0812">Transmembrane</keyword>
<keyword evidence="5" id="KW-1003">Cell membrane</keyword>
<keyword evidence="6 14" id="KW-0808">Transferase</keyword>
<dbReference type="EC" id="2.3.2.3" evidence="3 14"/>
<dbReference type="PANTHER" id="PTHR34697">
    <property type="entry name" value="PHOSPHATIDYLGLYCEROL LYSYLTRANSFERASE"/>
    <property type="match status" value="1"/>
</dbReference>
<reference evidence="16 17" key="1">
    <citation type="submission" date="2014-12" db="EMBL/GenBank/DDBJ databases">
        <title>Draft genome sequences of 29 type strains of Enterococci.</title>
        <authorList>
            <person name="Zhong Z."/>
            <person name="Sun Z."/>
            <person name="Liu W."/>
            <person name="Zhang W."/>
            <person name="Zhang H."/>
        </authorList>
    </citation>
    <scope>NUCLEOTIDE SEQUENCE [LARGE SCALE GENOMIC DNA]</scope>
    <source>
        <strain evidence="16 17">DSM 15687</strain>
    </source>
</reference>
<feature type="transmembrane region" description="Helical" evidence="14">
    <location>
        <begin position="111"/>
        <end position="131"/>
    </location>
</feature>
<feature type="transmembrane region" description="Helical" evidence="14">
    <location>
        <begin position="179"/>
        <end position="206"/>
    </location>
</feature>
<keyword evidence="8 14" id="KW-1133">Transmembrane helix</keyword>
<evidence type="ECO:0000313" key="16">
    <source>
        <dbReference type="EMBL" id="OJG83832.1"/>
    </source>
</evidence>
<name>A0A1L8WSQ9_9ENTE</name>
<dbReference type="GO" id="GO:0046677">
    <property type="term" value="P:response to antibiotic"/>
    <property type="evidence" value="ECO:0007669"/>
    <property type="project" value="UniProtKB-KW"/>
</dbReference>
<evidence type="ECO:0000256" key="6">
    <source>
        <dbReference type="ARBA" id="ARBA00022679"/>
    </source>
</evidence>
<evidence type="ECO:0000256" key="13">
    <source>
        <dbReference type="ARBA" id="ARBA00047540"/>
    </source>
</evidence>